<comment type="caution">
    <text evidence="1">The sequence shown here is derived from an EMBL/GenBank/DDBJ whole genome shotgun (WGS) entry which is preliminary data.</text>
</comment>
<sequence length="72" mass="7970">MTQIYEEVKGHGVLGVTCYQLQQLFRGLTRLDLYVKILLEHRVVGTLSVVFPLSCSLTHSSTAPSVTSTLHP</sequence>
<organism evidence="1 2">
    <name type="scientific">Ridgeia piscesae</name>
    <name type="common">Tubeworm</name>
    <dbReference type="NCBI Taxonomy" id="27915"/>
    <lineage>
        <taxon>Eukaryota</taxon>
        <taxon>Metazoa</taxon>
        <taxon>Spiralia</taxon>
        <taxon>Lophotrochozoa</taxon>
        <taxon>Annelida</taxon>
        <taxon>Polychaeta</taxon>
        <taxon>Sedentaria</taxon>
        <taxon>Canalipalpata</taxon>
        <taxon>Sabellida</taxon>
        <taxon>Siboglinidae</taxon>
        <taxon>Ridgeia</taxon>
    </lineage>
</organism>
<reference evidence="1" key="1">
    <citation type="journal article" date="2023" name="Mol. Biol. Evol.">
        <title>Third-Generation Sequencing Reveals the Adaptive Role of the Epigenome in Three Deep-Sea Polychaetes.</title>
        <authorList>
            <person name="Perez M."/>
            <person name="Aroh O."/>
            <person name="Sun Y."/>
            <person name="Lan Y."/>
            <person name="Juniper S.K."/>
            <person name="Young C.R."/>
            <person name="Angers B."/>
            <person name="Qian P.Y."/>
        </authorList>
    </citation>
    <scope>NUCLEOTIDE SEQUENCE</scope>
    <source>
        <strain evidence="1">R07B-5</strain>
    </source>
</reference>
<evidence type="ECO:0000313" key="2">
    <source>
        <dbReference type="Proteomes" id="UP001209878"/>
    </source>
</evidence>
<dbReference type="AlphaFoldDB" id="A0AAD9NYX7"/>
<name>A0AAD9NYX7_RIDPI</name>
<proteinExistence type="predicted"/>
<dbReference type="EMBL" id="JAODUO010000247">
    <property type="protein sequence ID" value="KAK2184990.1"/>
    <property type="molecule type" value="Genomic_DNA"/>
</dbReference>
<accession>A0AAD9NYX7</accession>
<protein>
    <submittedName>
        <fullName evidence="1">Uncharacterized protein</fullName>
    </submittedName>
</protein>
<dbReference type="Proteomes" id="UP001209878">
    <property type="component" value="Unassembled WGS sequence"/>
</dbReference>
<evidence type="ECO:0000313" key="1">
    <source>
        <dbReference type="EMBL" id="KAK2184990.1"/>
    </source>
</evidence>
<keyword evidence="2" id="KW-1185">Reference proteome</keyword>
<gene>
    <name evidence="1" type="ORF">NP493_248g02019</name>
</gene>